<feature type="signal peptide" evidence="10">
    <location>
        <begin position="1"/>
        <end position="22"/>
    </location>
</feature>
<evidence type="ECO:0000256" key="4">
    <source>
        <dbReference type="ARBA" id="ARBA00022536"/>
    </source>
</evidence>
<dbReference type="FunFam" id="3.40.50.10540:FF:000004">
    <property type="entry name" value="Probable alpha-methylacyl-CoA racemase mcr"/>
    <property type="match status" value="1"/>
</dbReference>
<evidence type="ECO:0000256" key="6">
    <source>
        <dbReference type="ARBA" id="ARBA00023157"/>
    </source>
</evidence>
<keyword evidence="7" id="KW-0497">Mitogen</keyword>
<dbReference type="Gene3D" id="2.10.25.10">
    <property type="entry name" value="Laminin"/>
    <property type="match status" value="1"/>
</dbReference>
<gene>
    <name evidence="12" type="primary">amacr</name>
    <name evidence="12" type="ORF">DAT39_006582</name>
</gene>
<dbReference type="GO" id="GO:0008083">
    <property type="term" value="F:growth factor activity"/>
    <property type="evidence" value="ECO:0007669"/>
    <property type="project" value="UniProtKB-KW"/>
</dbReference>
<comment type="similarity">
    <text evidence="2">Belongs to the CoA-transferase III family.</text>
</comment>
<keyword evidence="3" id="KW-0964">Secreted</keyword>
<dbReference type="EMBL" id="QNUK01000069">
    <property type="protein sequence ID" value="KAF5903708.1"/>
    <property type="molecule type" value="Genomic_DNA"/>
</dbReference>
<dbReference type="PROSITE" id="PS01186">
    <property type="entry name" value="EGF_2"/>
    <property type="match status" value="1"/>
</dbReference>
<dbReference type="OrthoDB" id="16747at2759"/>
<dbReference type="InterPro" id="IPR000742">
    <property type="entry name" value="EGF"/>
</dbReference>
<dbReference type="PROSITE" id="PS50026">
    <property type="entry name" value="EGF_3"/>
    <property type="match status" value="1"/>
</dbReference>
<keyword evidence="5" id="KW-0339">Growth factor</keyword>
<keyword evidence="9" id="KW-0472">Membrane</keyword>
<keyword evidence="4 8" id="KW-0245">EGF-like domain</keyword>
<dbReference type="Gene3D" id="3.30.1540.10">
    <property type="entry name" value="formyl-coa transferase, domain 3"/>
    <property type="match status" value="1"/>
</dbReference>
<evidence type="ECO:0000259" key="11">
    <source>
        <dbReference type="PROSITE" id="PS50026"/>
    </source>
</evidence>
<evidence type="ECO:0000313" key="13">
    <source>
        <dbReference type="Proteomes" id="UP000727407"/>
    </source>
</evidence>
<proteinExistence type="inferred from homology"/>
<evidence type="ECO:0000256" key="1">
    <source>
        <dbReference type="ARBA" id="ARBA00004239"/>
    </source>
</evidence>
<evidence type="ECO:0000256" key="5">
    <source>
        <dbReference type="ARBA" id="ARBA00023030"/>
    </source>
</evidence>
<dbReference type="GO" id="GO:0005739">
    <property type="term" value="C:mitochondrion"/>
    <property type="evidence" value="ECO:0007669"/>
    <property type="project" value="TreeGrafter"/>
</dbReference>
<dbReference type="InterPro" id="IPR003673">
    <property type="entry name" value="CoA-Trfase_fam_III"/>
</dbReference>
<keyword evidence="9" id="KW-0812">Transmembrane</keyword>
<feature type="disulfide bond" evidence="8">
    <location>
        <begin position="88"/>
        <end position="97"/>
    </location>
</feature>
<dbReference type="SMART" id="SM00181">
    <property type="entry name" value="EGF"/>
    <property type="match status" value="1"/>
</dbReference>
<dbReference type="FunFam" id="2.10.25.10:FF:000182">
    <property type="entry name" value="Protransforming growth factor alpha"/>
    <property type="match status" value="1"/>
</dbReference>
<dbReference type="PANTHER" id="PTHR48228:SF5">
    <property type="entry name" value="ALPHA-METHYLACYL-COA RACEMASE"/>
    <property type="match status" value="1"/>
</dbReference>
<dbReference type="SUPFAM" id="SSF89796">
    <property type="entry name" value="CoA-transferase family III (CaiB/BaiF)"/>
    <property type="match status" value="1"/>
</dbReference>
<evidence type="ECO:0000256" key="9">
    <source>
        <dbReference type="SAM" id="Phobius"/>
    </source>
</evidence>
<name>A0A8J4XD26_CLAMG</name>
<dbReference type="GO" id="GO:0008111">
    <property type="term" value="F:alpha-methylacyl-CoA racemase activity"/>
    <property type="evidence" value="ECO:0007669"/>
    <property type="project" value="TreeGrafter"/>
</dbReference>
<evidence type="ECO:0000256" key="2">
    <source>
        <dbReference type="ARBA" id="ARBA00008383"/>
    </source>
</evidence>
<feature type="non-terminal residue" evidence="12">
    <location>
        <position position="385"/>
    </location>
</feature>
<evidence type="ECO:0000256" key="3">
    <source>
        <dbReference type="ARBA" id="ARBA00022525"/>
    </source>
</evidence>
<protein>
    <submittedName>
        <fullName evidence="12">Alpha-methylacyl-CoA racemase</fullName>
    </submittedName>
</protein>
<sequence>MEKTHKLLLGIFTVALCKYSLAEWNTTSDTANKTVSCGPHDNSSNCTDVKDDHQWSGHFSECPDKYISYCVHGSCRFVQEQNTPTCRCEAGYIGARCEYYDMAWLVGEQREIVIISIVSGLVVLLLIIVFICVCTQRREMALAGVRVIELAGLAPAPFCGMILSDFGARVIRVDRTKVTMVVDSQARGKQSVALNLKSPQGVEVLKKLCVQSDVVLEPFRKGVMEKLGLGPEELLKENPRLIYARLTGYGQSGSYAKAAGHDINYLAMSGLLSMLGRSSEKPYAPLNLVADFAGGGLMCALGIVLALLERSKSGQGQVIDASMVEGAAYVGSFMWKSRSVGLWNRPRGENLLDSGAPFYDTYQTSDGNYMAVGAIEPQFYDQLIH</sequence>
<dbReference type="Proteomes" id="UP000727407">
    <property type="component" value="Unassembled WGS sequence"/>
</dbReference>
<dbReference type="AlphaFoldDB" id="A0A8J4XD26"/>
<dbReference type="Gene3D" id="3.40.50.10540">
    <property type="entry name" value="Crotonobetainyl-coa:carnitine coa-transferase, domain 1"/>
    <property type="match status" value="1"/>
</dbReference>
<keyword evidence="10" id="KW-0732">Signal</keyword>
<reference evidence="12" key="1">
    <citation type="submission" date="2020-07" db="EMBL/GenBank/DDBJ databases">
        <title>Clarias magur genome sequencing, assembly and annotation.</title>
        <authorList>
            <person name="Kushwaha B."/>
            <person name="Kumar R."/>
            <person name="Das P."/>
            <person name="Joshi C.G."/>
            <person name="Kumar D."/>
            <person name="Nagpure N.S."/>
            <person name="Pandey M."/>
            <person name="Agarwal S."/>
            <person name="Srivastava S."/>
            <person name="Singh M."/>
            <person name="Sahoo L."/>
            <person name="Jayasankar P."/>
            <person name="Meher P.K."/>
            <person name="Koringa P.G."/>
            <person name="Iquebal M.A."/>
            <person name="Das S.P."/>
            <person name="Bit A."/>
            <person name="Patnaik S."/>
            <person name="Patel N."/>
            <person name="Shah T.M."/>
            <person name="Hinsu A."/>
            <person name="Jena J.K."/>
        </authorList>
    </citation>
    <scope>NUCLEOTIDE SEQUENCE</scope>
    <source>
        <strain evidence="12">CIFAMagur01</strain>
        <tissue evidence="12">Testis</tissue>
    </source>
</reference>
<dbReference type="Pfam" id="PF02515">
    <property type="entry name" value="CoA_transf_3"/>
    <property type="match status" value="1"/>
</dbReference>
<organism evidence="12 13">
    <name type="scientific">Clarias magur</name>
    <name type="common">Asian catfish</name>
    <name type="synonym">Macropteronotus magur</name>
    <dbReference type="NCBI Taxonomy" id="1594786"/>
    <lineage>
        <taxon>Eukaryota</taxon>
        <taxon>Metazoa</taxon>
        <taxon>Chordata</taxon>
        <taxon>Craniata</taxon>
        <taxon>Vertebrata</taxon>
        <taxon>Euteleostomi</taxon>
        <taxon>Actinopterygii</taxon>
        <taxon>Neopterygii</taxon>
        <taxon>Teleostei</taxon>
        <taxon>Ostariophysi</taxon>
        <taxon>Siluriformes</taxon>
        <taxon>Clariidae</taxon>
        <taxon>Clarias</taxon>
    </lineage>
</organism>
<accession>A0A8J4XD26</accession>
<dbReference type="InterPro" id="IPR023606">
    <property type="entry name" value="CoA-Trfase_III_dom_1_sf"/>
</dbReference>
<feature type="chain" id="PRO_5035281652" evidence="10">
    <location>
        <begin position="23"/>
        <end position="385"/>
    </location>
</feature>
<dbReference type="PROSITE" id="PS00022">
    <property type="entry name" value="EGF_1"/>
    <property type="match status" value="1"/>
</dbReference>
<dbReference type="InterPro" id="IPR050509">
    <property type="entry name" value="CoA-transferase_III"/>
</dbReference>
<comment type="caution">
    <text evidence="8">Lacks conserved residue(s) required for the propagation of feature annotation.</text>
</comment>
<evidence type="ECO:0000256" key="8">
    <source>
        <dbReference type="PROSITE-ProRule" id="PRU00076"/>
    </source>
</evidence>
<dbReference type="GO" id="GO:0008284">
    <property type="term" value="P:positive regulation of cell population proliferation"/>
    <property type="evidence" value="ECO:0007669"/>
    <property type="project" value="UniProtKB-ARBA"/>
</dbReference>
<evidence type="ECO:0000256" key="7">
    <source>
        <dbReference type="ARBA" id="ARBA00023246"/>
    </source>
</evidence>
<keyword evidence="9" id="KW-1133">Transmembrane helix</keyword>
<keyword evidence="6 8" id="KW-1015">Disulfide bond</keyword>
<dbReference type="PRINTS" id="PR00009">
    <property type="entry name" value="EGFTGF"/>
</dbReference>
<comment type="subcellular location">
    <subcellularLocation>
        <location evidence="1">Secreted</location>
        <location evidence="1">Extracellular space</location>
    </subcellularLocation>
</comment>
<keyword evidence="13" id="KW-1185">Reference proteome</keyword>
<feature type="transmembrane region" description="Helical" evidence="9">
    <location>
        <begin position="283"/>
        <end position="308"/>
    </location>
</feature>
<dbReference type="PANTHER" id="PTHR48228">
    <property type="entry name" value="SUCCINYL-COA--D-CITRAMALATE COA-TRANSFERASE"/>
    <property type="match status" value="1"/>
</dbReference>
<evidence type="ECO:0000256" key="10">
    <source>
        <dbReference type="SAM" id="SignalP"/>
    </source>
</evidence>
<dbReference type="SUPFAM" id="SSF57196">
    <property type="entry name" value="EGF/Laminin"/>
    <property type="match status" value="1"/>
</dbReference>
<feature type="transmembrane region" description="Helical" evidence="9">
    <location>
        <begin position="112"/>
        <end position="133"/>
    </location>
</feature>
<dbReference type="GO" id="GO:0005615">
    <property type="term" value="C:extracellular space"/>
    <property type="evidence" value="ECO:0007669"/>
    <property type="project" value="UniProtKB-ARBA"/>
</dbReference>
<dbReference type="InterPro" id="IPR044855">
    <property type="entry name" value="CoA-Trfase_III_dom3_sf"/>
</dbReference>
<evidence type="ECO:0000313" key="12">
    <source>
        <dbReference type="EMBL" id="KAF5903708.1"/>
    </source>
</evidence>
<feature type="domain" description="EGF-like" evidence="11">
    <location>
        <begin position="58"/>
        <end position="98"/>
    </location>
</feature>
<dbReference type="GO" id="GO:0008206">
    <property type="term" value="P:bile acid metabolic process"/>
    <property type="evidence" value="ECO:0007669"/>
    <property type="project" value="TreeGrafter"/>
</dbReference>
<dbReference type="GO" id="GO:0051781">
    <property type="term" value="P:positive regulation of cell division"/>
    <property type="evidence" value="ECO:0007669"/>
    <property type="project" value="UniProtKB-KW"/>
</dbReference>
<comment type="caution">
    <text evidence="12">The sequence shown here is derived from an EMBL/GenBank/DDBJ whole genome shotgun (WGS) entry which is preliminary data.</text>
</comment>